<dbReference type="InterPro" id="IPR002797">
    <property type="entry name" value="Polysacc_synth"/>
</dbReference>
<feature type="transmembrane region" description="Helical" evidence="6">
    <location>
        <begin position="180"/>
        <end position="199"/>
    </location>
</feature>
<keyword evidence="3 6" id="KW-0812">Transmembrane</keyword>
<evidence type="ECO:0000313" key="7">
    <source>
        <dbReference type="EMBL" id="APG64027.1"/>
    </source>
</evidence>
<evidence type="ECO:0000256" key="4">
    <source>
        <dbReference type="ARBA" id="ARBA00022989"/>
    </source>
</evidence>
<dbReference type="OrthoDB" id="88014at2"/>
<protein>
    <submittedName>
        <fullName evidence="7">Sugar isomerase</fullName>
    </submittedName>
</protein>
<keyword evidence="4 6" id="KW-1133">Transmembrane helix</keyword>
<dbReference type="InterPro" id="IPR050833">
    <property type="entry name" value="Poly_Biosynth_Transport"/>
</dbReference>
<dbReference type="EMBL" id="CP018155">
    <property type="protein sequence ID" value="APG64027.1"/>
    <property type="molecule type" value="Genomic_DNA"/>
</dbReference>
<evidence type="ECO:0000256" key="5">
    <source>
        <dbReference type="ARBA" id="ARBA00023136"/>
    </source>
</evidence>
<proteinExistence type="predicted"/>
<reference evidence="7 8" key="1">
    <citation type="submission" date="2016-11" db="EMBL/GenBank/DDBJ databases">
        <title>Tenacibaculum sp. LPB0136, isolated from marine environment.</title>
        <authorList>
            <person name="Kim E."/>
            <person name="Yi H."/>
        </authorList>
    </citation>
    <scope>NUCLEOTIDE SEQUENCE [LARGE SCALE GENOMIC DNA]</scope>
    <source>
        <strain evidence="7 8">LPB0136</strain>
    </source>
</reference>
<feature type="transmembrane region" description="Helical" evidence="6">
    <location>
        <begin position="247"/>
        <end position="264"/>
    </location>
</feature>
<dbReference type="STRING" id="1850252.LPB136_00975"/>
<dbReference type="PANTHER" id="PTHR30250">
    <property type="entry name" value="PST FAMILY PREDICTED COLANIC ACID TRANSPORTER"/>
    <property type="match status" value="1"/>
</dbReference>
<feature type="transmembrane region" description="Helical" evidence="6">
    <location>
        <begin position="391"/>
        <end position="411"/>
    </location>
</feature>
<dbReference type="GO" id="GO:0016853">
    <property type="term" value="F:isomerase activity"/>
    <property type="evidence" value="ECO:0007669"/>
    <property type="project" value="UniProtKB-KW"/>
</dbReference>
<feature type="transmembrane region" description="Helical" evidence="6">
    <location>
        <begin position="333"/>
        <end position="349"/>
    </location>
</feature>
<feature type="transmembrane region" description="Helical" evidence="6">
    <location>
        <begin position="447"/>
        <end position="467"/>
    </location>
</feature>
<feature type="transmembrane region" description="Helical" evidence="6">
    <location>
        <begin position="12"/>
        <end position="30"/>
    </location>
</feature>
<accession>A0A1L3JFW7</accession>
<feature type="transmembrane region" description="Helical" evidence="6">
    <location>
        <begin position="119"/>
        <end position="136"/>
    </location>
</feature>
<keyword evidence="7" id="KW-0413">Isomerase</keyword>
<dbReference type="Pfam" id="PF01943">
    <property type="entry name" value="Polysacc_synt"/>
    <property type="match status" value="1"/>
</dbReference>
<name>A0A1L3JFW7_9FLAO</name>
<dbReference type="Proteomes" id="UP000181898">
    <property type="component" value="Chromosome"/>
</dbReference>
<feature type="transmembrane region" description="Helical" evidence="6">
    <location>
        <begin position="156"/>
        <end position="174"/>
    </location>
</feature>
<feature type="transmembrane region" description="Helical" evidence="6">
    <location>
        <begin position="80"/>
        <end position="99"/>
    </location>
</feature>
<evidence type="ECO:0000256" key="3">
    <source>
        <dbReference type="ARBA" id="ARBA00022692"/>
    </source>
</evidence>
<feature type="transmembrane region" description="Helical" evidence="6">
    <location>
        <begin position="423"/>
        <end position="441"/>
    </location>
</feature>
<feature type="transmembrane region" description="Helical" evidence="6">
    <location>
        <begin position="302"/>
        <end position="321"/>
    </location>
</feature>
<gene>
    <name evidence="7" type="ORF">LPB136_00975</name>
</gene>
<evidence type="ECO:0000313" key="8">
    <source>
        <dbReference type="Proteomes" id="UP000181898"/>
    </source>
</evidence>
<dbReference type="RefSeq" id="WP_072554349.1">
    <property type="nucleotide sequence ID" value="NZ_CP018155.1"/>
</dbReference>
<keyword evidence="2" id="KW-1003">Cell membrane</keyword>
<comment type="subcellular location">
    <subcellularLocation>
        <location evidence="1">Cell membrane</location>
        <topology evidence="1">Multi-pass membrane protein</topology>
    </subcellularLocation>
</comment>
<evidence type="ECO:0000256" key="1">
    <source>
        <dbReference type="ARBA" id="ARBA00004651"/>
    </source>
</evidence>
<dbReference type="PANTHER" id="PTHR30250:SF11">
    <property type="entry name" value="O-ANTIGEN TRANSPORTER-RELATED"/>
    <property type="match status" value="1"/>
</dbReference>
<keyword evidence="8" id="KW-1185">Reference proteome</keyword>
<feature type="transmembrane region" description="Helical" evidence="6">
    <location>
        <begin position="220"/>
        <end position="235"/>
    </location>
</feature>
<evidence type="ECO:0000256" key="2">
    <source>
        <dbReference type="ARBA" id="ARBA00022475"/>
    </source>
</evidence>
<feature type="transmembrane region" description="Helical" evidence="6">
    <location>
        <begin position="42"/>
        <end position="60"/>
    </location>
</feature>
<feature type="transmembrane region" description="Helical" evidence="6">
    <location>
        <begin position="361"/>
        <end position="379"/>
    </location>
</feature>
<dbReference type="KEGG" id="ten:LPB136_00975"/>
<organism evidence="7 8">
    <name type="scientific">Tenacibaculum todarodis</name>
    <dbReference type="NCBI Taxonomy" id="1850252"/>
    <lineage>
        <taxon>Bacteria</taxon>
        <taxon>Pseudomonadati</taxon>
        <taxon>Bacteroidota</taxon>
        <taxon>Flavobacteriia</taxon>
        <taxon>Flavobacteriales</taxon>
        <taxon>Flavobacteriaceae</taxon>
        <taxon>Tenacibaculum</taxon>
    </lineage>
</organism>
<sequence>MGIILKQSLKNSLIIYLGFIVGGINVLVLYPEILKSEFYGLVVYLLSASNLIMPLAAFGIHNTIVKFYSSYSDKEQQDRFLSIAIILPLFIAIPLGFFWNEIQNWILTKLPTENKIVESYTLSIYIIAISCAYFEVFYSWAKVQLQSVFGNVLKEFYNRAVVCLLLLSISFGWITKPQFIWVLTGFYVLRTLLMMFYAFKLYAPKLTFQLPDNFKEVLRYSGYIILAGSAGAIILDIDKVMIPSKEVVNVAAYYAVAVFIGSFIEAPSRAMSQILQPLTSKTLNENNHFEVENLYKKSSINLLLIGGLFFLLVNCGVVELFKLMPEKGYSEGVLVVLMISVAKLYNMFLGNNGAIINNSKFYRIALPIGVGMALSVYFLNNYLFEFFRTDGFALATLITILVFNTLKIFFVKSKFKMTPFTNKSVQLILIILCLFSAFYFWDFPFHPILNIVLKSILIVTSYLFVVLKMNISPEIDNLIKRFRK</sequence>
<keyword evidence="5 6" id="KW-0472">Membrane</keyword>
<dbReference type="GO" id="GO:0005886">
    <property type="term" value="C:plasma membrane"/>
    <property type="evidence" value="ECO:0007669"/>
    <property type="project" value="UniProtKB-SubCell"/>
</dbReference>
<dbReference type="AlphaFoldDB" id="A0A1L3JFW7"/>
<evidence type="ECO:0000256" key="6">
    <source>
        <dbReference type="SAM" id="Phobius"/>
    </source>
</evidence>